<name>A0A1G5RUR4_PSEXY</name>
<evidence type="ECO:0000313" key="7">
    <source>
        <dbReference type="Proteomes" id="UP000199428"/>
    </source>
</evidence>
<dbReference type="Pfam" id="PF17137">
    <property type="entry name" value="DUF5110"/>
    <property type="match status" value="1"/>
</dbReference>
<reference evidence="6 7" key="1">
    <citation type="submission" date="2016-10" db="EMBL/GenBank/DDBJ databases">
        <authorList>
            <person name="de Groot N.N."/>
        </authorList>
    </citation>
    <scope>NUCLEOTIDE SEQUENCE [LARGE SCALE GENOMIC DNA]</scope>
    <source>
        <strain evidence="6 7">DSM 10317</strain>
    </source>
</reference>
<dbReference type="SUPFAM" id="SSF51445">
    <property type="entry name" value="(Trans)glycosidases"/>
    <property type="match status" value="1"/>
</dbReference>
<dbReference type="InterPro" id="IPR000322">
    <property type="entry name" value="Glyco_hydro_31_TIM"/>
</dbReference>
<evidence type="ECO:0000259" key="3">
    <source>
        <dbReference type="Pfam" id="PF01055"/>
    </source>
</evidence>
<feature type="domain" description="Glycoside hydrolase family 31 TIM barrel" evidence="3">
    <location>
        <begin position="174"/>
        <end position="477"/>
    </location>
</feature>
<dbReference type="Proteomes" id="UP000199428">
    <property type="component" value="Unassembled WGS sequence"/>
</dbReference>
<comment type="similarity">
    <text evidence="1 2">Belongs to the glycosyl hydrolase 31 family.</text>
</comment>
<dbReference type="Gene3D" id="3.20.20.80">
    <property type="entry name" value="Glycosidases"/>
    <property type="match status" value="1"/>
</dbReference>
<dbReference type="Pfam" id="PF01055">
    <property type="entry name" value="Glyco_hydro_31_2nd"/>
    <property type="match status" value="1"/>
</dbReference>
<dbReference type="EMBL" id="FMWK01000004">
    <property type="protein sequence ID" value="SCZ77854.1"/>
    <property type="molecule type" value="Genomic_DNA"/>
</dbReference>
<dbReference type="PANTHER" id="PTHR22762:SF89">
    <property type="entry name" value="ALPHA-XYLOSIDASE"/>
    <property type="match status" value="1"/>
</dbReference>
<feature type="domain" description="DUF5110" evidence="4">
    <location>
        <begin position="591"/>
        <end position="662"/>
    </location>
</feature>
<dbReference type="SUPFAM" id="SSF51011">
    <property type="entry name" value="Glycosyl hydrolase domain"/>
    <property type="match status" value="1"/>
</dbReference>
<proteinExistence type="inferred from homology"/>
<gene>
    <name evidence="6" type="ORF">SAMN02910350_00964</name>
</gene>
<dbReference type="GO" id="GO:0005975">
    <property type="term" value="P:carbohydrate metabolic process"/>
    <property type="evidence" value="ECO:0007669"/>
    <property type="project" value="InterPro"/>
</dbReference>
<dbReference type="GO" id="GO:0006491">
    <property type="term" value="P:N-glycan processing"/>
    <property type="evidence" value="ECO:0007669"/>
    <property type="project" value="TreeGrafter"/>
</dbReference>
<dbReference type="PANTHER" id="PTHR22762">
    <property type="entry name" value="ALPHA-GLUCOSIDASE"/>
    <property type="match status" value="1"/>
</dbReference>
<evidence type="ECO:0000313" key="6">
    <source>
        <dbReference type="EMBL" id="SCZ77854.1"/>
    </source>
</evidence>
<accession>A0A1G5RUR4</accession>
<sequence>MTIGNKYRITVLTSRLIRMEYQADYDFVDAPTQMVVNRSFPKVEYTTLHKDGLLILETDDLIFKYDGREFSTDGLTIELKENGEVWHYSIVYGNSDRNLYGTARTLDNADGGVCLEYGIFGEKGFAVLDDSDSALLIDGEFVARENKGHDLYFFGYGKDYRGGLKDFFTLCGKTPMLPRYALGNWWSRYYAYSAEEYNQLLDKMEQENIPVSVAVLDMDWHVTNVDPKYGTGWTGYTWNEDLFPDYKGFLKGLKNRGLATTLNLHPADGIRAFESMYEKMAKRLGVDPASERPIEFDFSDAEFRKAYFDIVMDPYEDEGVDFWWIDWQQGTGEENAVDPLFLLNHYHYEDSNRGTRRGMIFSRYGGVGSHRYPVGFSGDTVATWKSLDFQPYFTALSSNIGYGWWSHDIGGHMMGTKDEERLIRWIQFGVFSPIMRLHSSCSPFFNKEPWNVSEPYRRVMGEFMRLRHQLIPYIYSMNYKMYTDGQMLLEPMYYRINDKKEAYEVGNEYFFGDNLLVGAITEKTDDNLRMAKANMLIPEGVWFDIFTGYRYTEGRRNLYRTIDSIPVLIKAGGIVPLSLNVGNDVSNPVNIKLLIGAGENGEFTMFEDDGCSKNFENGDFVTTRFTTEYISDRNVTRVVIHGAEGNLALIPEKRIYEIQVIGLEGKVENHITPEIPVQQDYIWEIEGRLKEENDIEQAAFSILENGWMDILEKERTFDAVRSCKSMDELKQWISGANINLMVKDALLELM</sequence>
<evidence type="ECO:0000259" key="4">
    <source>
        <dbReference type="Pfam" id="PF17137"/>
    </source>
</evidence>
<evidence type="ECO:0000256" key="2">
    <source>
        <dbReference type="RuleBase" id="RU361185"/>
    </source>
</evidence>
<dbReference type="Pfam" id="PF21365">
    <property type="entry name" value="Glyco_hydro_31_3rd"/>
    <property type="match status" value="1"/>
</dbReference>
<keyword evidence="2 6" id="KW-0378">Hydrolase</keyword>
<dbReference type="InterPro" id="IPR048395">
    <property type="entry name" value="Glyco_hydro_31_C"/>
</dbReference>
<dbReference type="CDD" id="cd06595">
    <property type="entry name" value="GH31_u1"/>
    <property type="match status" value="1"/>
</dbReference>
<dbReference type="Gene3D" id="2.60.40.1180">
    <property type="entry name" value="Golgi alpha-mannosidase II"/>
    <property type="match status" value="2"/>
</dbReference>
<dbReference type="InterPro" id="IPR013780">
    <property type="entry name" value="Glyco_hydro_b"/>
</dbReference>
<evidence type="ECO:0000259" key="5">
    <source>
        <dbReference type="Pfam" id="PF21365"/>
    </source>
</evidence>
<organism evidence="6 7">
    <name type="scientific">Pseudobutyrivibrio xylanivorans</name>
    <dbReference type="NCBI Taxonomy" id="185007"/>
    <lineage>
        <taxon>Bacteria</taxon>
        <taxon>Bacillati</taxon>
        <taxon>Bacillota</taxon>
        <taxon>Clostridia</taxon>
        <taxon>Lachnospirales</taxon>
        <taxon>Lachnospiraceae</taxon>
        <taxon>Pseudobutyrivibrio</taxon>
    </lineage>
</organism>
<dbReference type="InterPro" id="IPR033403">
    <property type="entry name" value="DUF5110"/>
</dbReference>
<feature type="domain" description="Glycosyl hydrolase family 31 C-terminal" evidence="5">
    <location>
        <begin position="485"/>
        <end position="575"/>
    </location>
</feature>
<dbReference type="AlphaFoldDB" id="A0A1G5RUR4"/>
<evidence type="ECO:0000256" key="1">
    <source>
        <dbReference type="ARBA" id="ARBA00007806"/>
    </source>
</evidence>
<dbReference type="GO" id="GO:0090599">
    <property type="term" value="F:alpha-glucosidase activity"/>
    <property type="evidence" value="ECO:0007669"/>
    <property type="project" value="TreeGrafter"/>
</dbReference>
<dbReference type="InterPro" id="IPR017853">
    <property type="entry name" value="GH"/>
</dbReference>
<dbReference type="RefSeq" id="WP_051194734.1">
    <property type="nucleotide sequence ID" value="NZ_FMWK01000004.1"/>
</dbReference>
<keyword evidence="2" id="KW-0326">Glycosidase</keyword>
<protein>
    <submittedName>
        <fullName evidence="6">Alpha-glucosidase, glycosyl hydrolase family GH31</fullName>
    </submittedName>
</protein>